<gene>
    <name evidence="1" type="ORF">G8O30_08985</name>
    <name evidence="2" type="ORF">G8O30_15975</name>
</gene>
<keyword evidence="2" id="KW-0614">Plasmid</keyword>
<geneLocation type="plasmid" evidence="2 3">
    <name>pBac41</name>
</geneLocation>
<keyword evidence="3" id="KW-1185">Reference proteome</keyword>
<dbReference type="EMBL" id="CP049743">
    <property type="protein sequence ID" value="QPC48503.1"/>
    <property type="molecule type" value="Genomic_DNA"/>
</dbReference>
<dbReference type="KEGG" id="mcui:G8O30_15975"/>
<evidence type="ECO:0008006" key="4">
    <source>
        <dbReference type="Google" id="ProtNLM"/>
    </source>
</evidence>
<dbReference type="AlphaFoldDB" id="A0A7S8HG48"/>
<evidence type="ECO:0000313" key="1">
    <source>
        <dbReference type="EMBL" id="QPC47090.1"/>
    </source>
</evidence>
<reference evidence="1 3" key="1">
    <citation type="submission" date="2019-07" db="EMBL/GenBank/DDBJ databases">
        <title>Genome sequence of 2 isolates from Red Sea Mangroves.</title>
        <authorList>
            <person name="Sefrji F."/>
            <person name="Michoud G."/>
            <person name="Merlino G."/>
            <person name="Daffonchio D."/>
        </authorList>
    </citation>
    <scope>NUCLEOTIDE SEQUENCE [LARGE SCALE GENOMIC DNA]</scope>
    <source>
        <strain evidence="1 3">R1DC41</strain>
        <plasmid evidence="2 3">pBac41</plasmid>
    </source>
</reference>
<name>A0A7S8HG48_9BACI</name>
<dbReference type="Proteomes" id="UP000593626">
    <property type="component" value="Chromosome"/>
</dbReference>
<organism evidence="1 3">
    <name type="scientific">Mangrovibacillus cuniculi</name>
    <dbReference type="NCBI Taxonomy" id="2593652"/>
    <lineage>
        <taxon>Bacteria</taxon>
        <taxon>Bacillati</taxon>
        <taxon>Bacillota</taxon>
        <taxon>Bacilli</taxon>
        <taxon>Bacillales</taxon>
        <taxon>Bacillaceae</taxon>
        <taxon>Mangrovibacillus</taxon>
    </lineage>
</organism>
<accession>A0A7S8HG48</accession>
<dbReference type="KEGG" id="mcui:G8O30_08985"/>
<evidence type="ECO:0000313" key="3">
    <source>
        <dbReference type="Proteomes" id="UP000593626"/>
    </source>
</evidence>
<dbReference type="Proteomes" id="UP000593626">
    <property type="component" value="Plasmid pBac41"/>
</dbReference>
<protein>
    <recommendedName>
        <fullName evidence="4">Replication-relaxation</fullName>
    </recommendedName>
</protein>
<dbReference type="RefSeq" id="WP_239671758.1">
    <property type="nucleotide sequence ID" value="NZ_CP049742.1"/>
</dbReference>
<evidence type="ECO:0000313" key="2">
    <source>
        <dbReference type="EMBL" id="QPC48503.1"/>
    </source>
</evidence>
<sequence length="220" mass="25671">MTTRDQAIINDLIKLGCMSRNDVAAIHFGELKDPVRSANSVLKRLVRDGKIKRSRDFVPYVYFPIDSKIKADSTKIPHFLEIVSVYKEMVRIQKPKVFLVEPKYGDKGDYMEPDVFAIWRGTPVFIEVQRTRVTEQTIKEKLERYEAFYESELWKDEAWQPKEKPIFPSVVLLCENKYGVKSDLLHFFEARTISDVIRKPVDIKESQNIIISSSNIKVLR</sequence>
<dbReference type="EMBL" id="CP049742">
    <property type="protein sequence ID" value="QPC47090.1"/>
    <property type="molecule type" value="Genomic_DNA"/>
</dbReference>
<proteinExistence type="predicted"/>